<gene>
    <name evidence="2" type="ORF">Bealeia1_00494</name>
</gene>
<dbReference type="RefSeq" id="WP_331255201.1">
    <property type="nucleotide sequence ID" value="NZ_CP133270.1"/>
</dbReference>
<name>A0ABZ2C2L8_9PROT</name>
<feature type="signal peptide" evidence="1">
    <location>
        <begin position="1"/>
        <end position="25"/>
    </location>
</feature>
<sequence length="323" mass="37151">MLFAKSKLLLTATFFSFALTSPVWAIGEDKDSRIGVKPVPVLKEIPVDELKVMNSKISTSINYSYNSEDSPQRIMDKLAAYFSSENPNLFKREKLTFVNGYLCGRPHNSNTAMEFLAFLEFLKHVPGNIDTLNEILPQRATPYSYFQLNEGIQSKLYDLASSQEIEKKWSLKDSFYNAVSSFIRNDPRDDMAVALAIGLYTNALTRERVYYPVISSIESVYFNKGLRKKFFEGLFKNRLFDDKIQPSHQKETNIFVASYAVSSFLKSATLEDYRSTMLFKDAIDFRNNYAGQISDMKLLVKKEKRNEPTKENLEWPLWNLGAK</sequence>
<proteinExistence type="predicted"/>
<keyword evidence="1" id="KW-0732">Signal</keyword>
<organism evidence="2 3">
    <name type="scientific">Candidatus Bealeia paramacronuclearis</name>
    <dbReference type="NCBI Taxonomy" id="1921001"/>
    <lineage>
        <taxon>Bacteria</taxon>
        <taxon>Pseudomonadati</taxon>
        <taxon>Pseudomonadota</taxon>
        <taxon>Alphaproteobacteria</taxon>
        <taxon>Holosporales</taxon>
        <taxon>Holosporaceae</taxon>
        <taxon>Candidatus Bealeia</taxon>
    </lineage>
</organism>
<protein>
    <submittedName>
        <fullName evidence="2">Uncharacterized protein</fullName>
    </submittedName>
</protein>
<reference evidence="2 3" key="1">
    <citation type="journal article" date="2024" name="Environ. Microbiol.">
        <title>Novel evolutionary insights on the interactions of the Holosporales (Alphaproteobacteria) with eukaryotic hosts from comparative genomics.</title>
        <authorList>
            <person name="Giovannini M."/>
            <person name="Petroni G."/>
            <person name="Castelli M."/>
        </authorList>
    </citation>
    <scope>NUCLEOTIDE SEQUENCE [LARGE SCALE GENOMIC DNA]</scope>
    <source>
        <strain evidence="2 3">US_Bl 15I1</strain>
    </source>
</reference>
<feature type="chain" id="PRO_5046882129" evidence="1">
    <location>
        <begin position="26"/>
        <end position="323"/>
    </location>
</feature>
<evidence type="ECO:0000313" key="3">
    <source>
        <dbReference type="Proteomes" id="UP001330434"/>
    </source>
</evidence>
<evidence type="ECO:0000313" key="2">
    <source>
        <dbReference type="EMBL" id="WVX66318.1"/>
    </source>
</evidence>
<evidence type="ECO:0000256" key="1">
    <source>
        <dbReference type="SAM" id="SignalP"/>
    </source>
</evidence>
<dbReference type="EMBL" id="CP133270">
    <property type="protein sequence ID" value="WVX66318.1"/>
    <property type="molecule type" value="Genomic_DNA"/>
</dbReference>
<accession>A0ABZ2C2L8</accession>
<dbReference type="Proteomes" id="UP001330434">
    <property type="component" value="Chromosome"/>
</dbReference>
<keyword evidence="3" id="KW-1185">Reference proteome</keyword>